<dbReference type="InParanoid" id="A5DC50"/>
<dbReference type="GO" id="GO:0004740">
    <property type="term" value="F:pyruvate dehydrogenase (acetyl-transferring) kinase activity"/>
    <property type="evidence" value="ECO:0007669"/>
    <property type="project" value="EnsemblFungi"/>
</dbReference>
<evidence type="ECO:0000313" key="9">
    <source>
        <dbReference type="EMBL" id="EDK36756.2"/>
    </source>
</evidence>
<dbReference type="PANTHER" id="PTHR11947">
    <property type="entry name" value="PYRUVATE DEHYDROGENASE KINASE"/>
    <property type="match status" value="1"/>
</dbReference>
<dbReference type="InterPro" id="IPR018955">
    <property type="entry name" value="BCDHK/PDK_N"/>
</dbReference>
<accession>A5DC50</accession>
<feature type="domain" description="Branched-chain alpha-ketoacid dehydrogenase kinase/Pyruvate dehydrogenase kinase N-terminal" evidence="8">
    <location>
        <begin position="185"/>
        <end position="347"/>
    </location>
</feature>
<dbReference type="EC" id="2.7.11.-" evidence="7"/>
<keyword evidence="4 7" id="KW-0418">Kinase</keyword>
<evidence type="ECO:0000256" key="7">
    <source>
        <dbReference type="RuleBase" id="RU366032"/>
    </source>
</evidence>
<dbReference type="GO" id="GO:0005759">
    <property type="term" value="C:mitochondrial matrix"/>
    <property type="evidence" value="ECO:0007669"/>
    <property type="project" value="UniProtKB-SubCell"/>
</dbReference>
<dbReference type="SUPFAM" id="SSF55874">
    <property type="entry name" value="ATPase domain of HSP90 chaperone/DNA topoisomerase II/histidine kinase"/>
    <property type="match status" value="1"/>
</dbReference>
<comment type="subcellular location">
    <subcellularLocation>
        <location evidence="7">Mitochondrion matrix</location>
    </subcellularLocation>
</comment>
<keyword evidence="5 7" id="KW-0067">ATP-binding</keyword>
<organism evidence="9 10">
    <name type="scientific">Meyerozyma guilliermondii (strain ATCC 6260 / CBS 566 / DSM 6381 / JCM 1539 / NBRC 10279 / NRRL Y-324)</name>
    <name type="common">Yeast</name>
    <name type="synonym">Candida guilliermondii</name>
    <dbReference type="NCBI Taxonomy" id="294746"/>
    <lineage>
        <taxon>Eukaryota</taxon>
        <taxon>Fungi</taxon>
        <taxon>Dikarya</taxon>
        <taxon>Ascomycota</taxon>
        <taxon>Saccharomycotina</taxon>
        <taxon>Pichiomycetes</taxon>
        <taxon>Debaryomycetaceae</taxon>
        <taxon>Meyerozyma</taxon>
    </lineage>
</organism>
<reference evidence="9 10" key="1">
    <citation type="journal article" date="2009" name="Nature">
        <title>Evolution of pathogenicity and sexual reproduction in eight Candida genomes.</title>
        <authorList>
            <person name="Butler G."/>
            <person name="Rasmussen M.D."/>
            <person name="Lin M.F."/>
            <person name="Santos M.A."/>
            <person name="Sakthikumar S."/>
            <person name="Munro C.A."/>
            <person name="Rheinbay E."/>
            <person name="Grabherr M."/>
            <person name="Forche A."/>
            <person name="Reedy J.L."/>
            <person name="Agrafioti I."/>
            <person name="Arnaud M.B."/>
            <person name="Bates S."/>
            <person name="Brown A.J."/>
            <person name="Brunke S."/>
            <person name="Costanzo M.C."/>
            <person name="Fitzpatrick D.A."/>
            <person name="de Groot P.W."/>
            <person name="Harris D."/>
            <person name="Hoyer L.L."/>
            <person name="Hube B."/>
            <person name="Klis F.M."/>
            <person name="Kodira C."/>
            <person name="Lennard N."/>
            <person name="Logue M.E."/>
            <person name="Martin R."/>
            <person name="Neiman A.M."/>
            <person name="Nikolaou E."/>
            <person name="Quail M.A."/>
            <person name="Quinn J."/>
            <person name="Santos M.C."/>
            <person name="Schmitzberger F.F."/>
            <person name="Sherlock G."/>
            <person name="Shah P."/>
            <person name="Silverstein K.A."/>
            <person name="Skrzypek M.S."/>
            <person name="Soll D."/>
            <person name="Staggs R."/>
            <person name="Stansfield I."/>
            <person name="Stumpf M.P."/>
            <person name="Sudbery P.E."/>
            <person name="Srikantha T."/>
            <person name="Zeng Q."/>
            <person name="Berman J."/>
            <person name="Berriman M."/>
            <person name="Heitman J."/>
            <person name="Gow N.A."/>
            <person name="Lorenz M.C."/>
            <person name="Birren B.W."/>
            <person name="Kellis M."/>
            <person name="Cuomo C.A."/>
        </authorList>
    </citation>
    <scope>NUCLEOTIDE SEQUENCE [LARGE SCALE GENOMIC DNA]</scope>
    <source>
        <strain evidence="10">ATCC 6260 / CBS 566 / DSM 6381 / JCM 1539 / NBRC 10279 / NRRL Y-324</strain>
    </source>
</reference>
<keyword evidence="10" id="KW-1185">Reference proteome</keyword>
<dbReference type="GO" id="GO:0010906">
    <property type="term" value="P:regulation of glucose metabolic process"/>
    <property type="evidence" value="ECO:0007669"/>
    <property type="project" value="TreeGrafter"/>
</dbReference>
<evidence type="ECO:0000256" key="6">
    <source>
        <dbReference type="ARBA" id="ARBA00023128"/>
    </source>
</evidence>
<dbReference type="Gene3D" id="3.30.565.10">
    <property type="entry name" value="Histidine kinase-like ATPase, C-terminal domain"/>
    <property type="match status" value="1"/>
</dbReference>
<name>A5DC50_PICGU</name>
<keyword evidence="6 7" id="KW-0496">Mitochondrion</keyword>
<dbReference type="eggNOG" id="KOG0787">
    <property type="taxonomic scope" value="Eukaryota"/>
</dbReference>
<dbReference type="InterPro" id="IPR036784">
    <property type="entry name" value="AK/P_DHK_N_sf"/>
</dbReference>
<dbReference type="OMA" id="AAYYPPE"/>
<dbReference type="PANTHER" id="PTHR11947:SF25">
    <property type="entry name" value="[PYRUVATE DEHYDROGENASE (ACETYL-TRANSFERRING)] KINASE 2, MITOCHONDRIAL"/>
    <property type="match status" value="1"/>
</dbReference>
<dbReference type="GO" id="GO:1901524">
    <property type="term" value="P:regulation of mitophagy"/>
    <property type="evidence" value="ECO:0007669"/>
    <property type="project" value="EnsemblFungi"/>
</dbReference>
<dbReference type="FunCoup" id="A5DC50">
    <property type="interactions" value="187"/>
</dbReference>
<dbReference type="OrthoDB" id="407390at2759"/>
<dbReference type="GO" id="GO:0005524">
    <property type="term" value="F:ATP binding"/>
    <property type="evidence" value="ECO:0007669"/>
    <property type="project" value="UniProtKB-UniRule"/>
</dbReference>
<keyword evidence="2 7" id="KW-0808">Transferase</keyword>
<evidence type="ECO:0000259" key="8">
    <source>
        <dbReference type="Pfam" id="PF10436"/>
    </source>
</evidence>
<evidence type="ECO:0000256" key="3">
    <source>
        <dbReference type="ARBA" id="ARBA00022741"/>
    </source>
</evidence>
<evidence type="ECO:0000256" key="5">
    <source>
        <dbReference type="ARBA" id="ARBA00022840"/>
    </source>
</evidence>
<proteinExistence type="inferred from homology"/>
<comment type="similarity">
    <text evidence="1 7">Belongs to the PDK/BCKDK protein kinase family.</text>
</comment>
<dbReference type="SUPFAM" id="SSF69012">
    <property type="entry name" value="alpha-ketoacid dehydrogenase kinase, N-terminal domain"/>
    <property type="match status" value="1"/>
</dbReference>
<evidence type="ECO:0000256" key="2">
    <source>
        <dbReference type="ARBA" id="ARBA00022679"/>
    </source>
</evidence>
<dbReference type="VEuPathDB" id="FungiDB:PGUG_00855"/>
<dbReference type="GeneID" id="5128624"/>
<dbReference type="Gene3D" id="1.20.140.20">
    <property type="entry name" value="Alpha-ketoacid/pyruvate dehydrogenase kinase, N-terminal domain"/>
    <property type="match status" value="1"/>
</dbReference>
<dbReference type="STRING" id="294746.A5DC50"/>
<dbReference type="Pfam" id="PF10436">
    <property type="entry name" value="BCDHK_Adom3"/>
    <property type="match status" value="1"/>
</dbReference>
<dbReference type="InterPro" id="IPR036890">
    <property type="entry name" value="HATPase_C_sf"/>
</dbReference>
<dbReference type="KEGG" id="pgu:PGUG_00855"/>
<keyword evidence="3 7" id="KW-0547">Nucleotide-binding</keyword>
<sequence length="583" mass="65953">MFSSSARRSSSSSSSVTFLLFRRLTCTSSSLYSSSSSSSISNPERFGLCARLRVASDDSVESGEASRKSRRDRTMGWCCEDKKFGARYKMLASSSNYIRAKSTSFFMLRTPLRTLGSIRQYSTPVPSISSFSYIDDDFLSAVSQREIAKYLDSLGPFPSYSQILNPQHFFQNELLLKYVEKDPHPVSLRQLAGYGKVLTKQKIVNSANFVRIELPIRLAIRIRDLQTLPFGVVNNLHLAQVYESYYRSFNVLRRWPKITTLDDNEAFCSVLSNLLTDHMSNLPHLMMGALEVSILDSLNQNDLDQFMSSMIRSRISRRVIVEEHLSLTDNYKTAPYSSKPPDYIGGIFHPCNAAEHFRHVAEVVKASLTDVYPDKEKMPDLEIDGDLDTKFPFMVPHLHYLFGEILRNSYEATIKTHGDKTSRKLPAIKITIINGKKQVILRISDRGGGLSHDKLSNIYSFGKSPQRARESLAKFHRIPGLRLQTNFKLAGSEDDESHQDALLSHTSLGEQQQNDQKSSTLQTLISRPHQYRLGLGLPMSRIYADYWNGDLQMNSLEGYGCDTSLTLSKLGFHSNTVSLDRAY</sequence>
<gene>
    <name evidence="9" type="ORF">PGUG_00855</name>
</gene>
<dbReference type="InterPro" id="IPR039028">
    <property type="entry name" value="BCKD/PDK"/>
</dbReference>
<dbReference type="HOGENOM" id="CLU_023861_0_1_1"/>
<evidence type="ECO:0000256" key="4">
    <source>
        <dbReference type="ARBA" id="ARBA00022777"/>
    </source>
</evidence>
<protein>
    <recommendedName>
        <fullName evidence="7">Protein-serine/threonine kinase</fullName>
        <ecNumber evidence="7">2.7.11.-</ecNumber>
    </recommendedName>
</protein>
<dbReference type="RefSeq" id="XP_001487477.2">
    <property type="nucleotide sequence ID" value="XM_001487427.1"/>
</dbReference>
<dbReference type="AlphaFoldDB" id="A5DC50"/>
<dbReference type="Proteomes" id="UP000001997">
    <property type="component" value="Unassembled WGS sequence"/>
</dbReference>
<dbReference type="EMBL" id="CH408155">
    <property type="protein sequence ID" value="EDK36756.2"/>
    <property type="molecule type" value="Genomic_DNA"/>
</dbReference>
<evidence type="ECO:0000256" key="1">
    <source>
        <dbReference type="ARBA" id="ARBA00006155"/>
    </source>
</evidence>
<evidence type="ECO:0000313" key="10">
    <source>
        <dbReference type="Proteomes" id="UP000001997"/>
    </source>
</evidence>